<feature type="region of interest" description="Disordered" evidence="1">
    <location>
        <begin position="379"/>
        <end position="413"/>
    </location>
</feature>
<reference evidence="2 3" key="1">
    <citation type="submission" date="2018-02" db="EMBL/GenBank/DDBJ databases">
        <title>Genome sequence of the basidiomycete white-rot fungus Phlebia centrifuga.</title>
        <authorList>
            <person name="Granchi Z."/>
            <person name="Peng M."/>
            <person name="de Vries R.P."/>
            <person name="Hilden K."/>
            <person name="Makela M.R."/>
            <person name="Grigoriev I."/>
            <person name="Riley R."/>
        </authorList>
    </citation>
    <scope>NUCLEOTIDE SEQUENCE [LARGE SCALE GENOMIC DNA]</scope>
    <source>
        <strain evidence="2 3">FBCC195</strain>
    </source>
</reference>
<feature type="region of interest" description="Disordered" evidence="1">
    <location>
        <begin position="546"/>
        <end position="585"/>
    </location>
</feature>
<feature type="compositionally biased region" description="Polar residues" evidence="1">
    <location>
        <begin position="559"/>
        <end position="579"/>
    </location>
</feature>
<evidence type="ECO:0008006" key="4">
    <source>
        <dbReference type="Google" id="ProtNLM"/>
    </source>
</evidence>
<feature type="compositionally biased region" description="Low complexity" evidence="1">
    <location>
        <begin position="818"/>
        <end position="828"/>
    </location>
</feature>
<feature type="compositionally biased region" description="Polar residues" evidence="1">
    <location>
        <begin position="129"/>
        <end position="138"/>
    </location>
</feature>
<feature type="compositionally biased region" description="Polar residues" evidence="1">
    <location>
        <begin position="719"/>
        <end position="728"/>
    </location>
</feature>
<dbReference type="Proteomes" id="UP000186601">
    <property type="component" value="Unassembled WGS sequence"/>
</dbReference>
<feature type="compositionally biased region" description="Basic and acidic residues" evidence="1">
    <location>
        <begin position="546"/>
        <end position="558"/>
    </location>
</feature>
<sequence length="900" mass="97725">MAQPIFDEHPLHEYFRETGETAEPMPGGNPELVAEVGVDELKSSALAKFVLSVSDRIQIPPLVTEGISAISSSLFSPSNFKRPTTSFAERFKYDVISSSLLSTSLTATPHPSRRSFSPELPGLLDTGPHSRTSSTTAVEESHPSPHGSPISASDPGAIPQAVAIVSIAVLALAIGYEFLAMLLLAVALYVARAVSPTSDQNDVATLTLDAVSELIGAGNVWDSAVNEAMMIVEKEERTPSAYYGPTSPLSPISSLRVAIQSSLHTTQSQCDNVRKLLSALTSPTQLSQLSEMYAPASPIKSSFPSSDHPRPLSDPVAAWRNRTTLPANASPLNKRATWNGSYASMALAGRQSPLSPMKKREKTEGKRRSELTTFFNLNDAPSMTVSAPPSPLSQRILQDVQEEEDHSESELPYMKDDEVFGVAALDLQRKRRTSAFDVFGASPPNQASHLRHTPGHSSHHSLTSLSSPSRFTLLQTNRHPLSLSALHLALHGALSAKRYACAHLLALRFEEDADDEAYWEDARSVMALLTSTLTDASSRLMSALDDAEKRRMKDERPSTESLVGSSRESSYSPEPQRTSKPGRPTKTMAEMVSFAPMPNHLTRFAAHVDAISSALSDAREHLEQCVALLRDDSAKDGNVSMMPAADGSLQDLFTEGDENIENHALQAYDRLRKELGYALRECERGRERLLDAITASHPADPPEEEDSDLSSAVPPLGLDTSSDESTGLESPFAFPPKEGHPDSSTIVVEPSSTFVDDASEHLLVTASSHHLPPPGIEQVFEADSGGGTPFTRERSKMSREERIRLTKARRESGINGIESGLSSEPEPGSTREKWGPGGEVVQELKDVIWKVGEKRRKMTELAVPPHPVMRIVVDQPDEGSWTQENSIRLGAPDAEEKDVS</sequence>
<dbReference type="AlphaFoldDB" id="A0A2R6Q7E0"/>
<name>A0A2R6Q7E0_9APHY</name>
<comment type="caution">
    <text evidence="2">The sequence shown here is derived from an EMBL/GenBank/DDBJ whole genome shotgun (WGS) entry which is preliminary data.</text>
</comment>
<dbReference type="STRING" id="98765.A0A2R6Q7E0"/>
<evidence type="ECO:0000256" key="1">
    <source>
        <dbReference type="SAM" id="MobiDB-lite"/>
    </source>
</evidence>
<dbReference type="OrthoDB" id="21151at2759"/>
<feature type="region of interest" description="Disordered" evidence="1">
    <location>
        <begin position="767"/>
        <end position="838"/>
    </location>
</feature>
<dbReference type="EMBL" id="MLYV02000388">
    <property type="protein sequence ID" value="PSS03321.1"/>
    <property type="molecule type" value="Genomic_DNA"/>
</dbReference>
<protein>
    <recommendedName>
        <fullName evidence="4">Myosin-binding domain-containing protein</fullName>
    </recommendedName>
</protein>
<evidence type="ECO:0000313" key="3">
    <source>
        <dbReference type="Proteomes" id="UP000186601"/>
    </source>
</evidence>
<feature type="region of interest" description="Disordered" evidence="1">
    <location>
        <begin position="696"/>
        <end position="747"/>
    </location>
</feature>
<feature type="region of interest" description="Disordered" evidence="1">
    <location>
        <begin position="438"/>
        <end position="465"/>
    </location>
</feature>
<keyword evidence="3" id="KW-1185">Reference proteome</keyword>
<proteinExistence type="predicted"/>
<gene>
    <name evidence="2" type="ORF">PHLCEN_2v3995</name>
</gene>
<accession>A0A2R6Q7E0</accession>
<feature type="compositionally biased region" description="Polar residues" evidence="1">
    <location>
        <begin position="379"/>
        <end position="396"/>
    </location>
</feature>
<evidence type="ECO:0000313" key="2">
    <source>
        <dbReference type="EMBL" id="PSS03321.1"/>
    </source>
</evidence>
<feature type="region of interest" description="Disordered" evidence="1">
    <location>
        <begin position="874"/>
        <end position="900"/>
    </location>
</feature>
<organism evidence="2 3">
    <name type="scientific">Hermanssonia centrifuga</name>
    <dbReference type="NCBI Taxonomy" id="98765"/>
    <lineage>
        <taxon>Eukaryota</taxon>
        <taxon>Fungi</taxon>
        <taxon>Dikarya</taxon>
        <taxon>Basidiomycota</taxon>
        <taxon>Agaricomycotina</taxon>
        <taxon>Agaricomycetes</taxon>
        <taxon>Polyporales</taxon>
        <taxon>Meruliaceae</taxon>
        <taxon>Hermanssonia</taxon>
    </lineage>
</organism>
<feature type="region of interest" description="Disordered" evidence="1">
    <location>
        <begin position="105"/>
        <end position="153"/>
    </location>
</feature>
<feature type="compositionally biased region" description="Basic and acidic residues" evidence="1">
    <location>
        <begin position="791"/>
        <end position="812"/>
    </location>
</feature>
<feature type="compositionally biased region" description="Basic residues" evidence="1">
    <location>
        <begin position="449"/>
        <end position="459"/>
    </location>
</feature>